<evidence type="ECO:0000256" key="2">
    <source>
        <dbReference type="ARBA" id="ARBA00022676"/>
    </source>
</evidence>
<dbReference type="AlphaFoldDB" id="A0A9N9RNG7"/>
<dbReference type="SUPFAM" id="SSF53756">
    <property type="entry name" value="UDP-Glycosyltransferase/glycogen phosphorylase"/>
    <property type="match status" value="1"/>
</dbReference>
<name>A0A9N9RNG7_9DIPT</name>
<dbReference type="OrthoDB" id="5835829at2759"/>
<feature type="transmembrane region" description="Helical" evidence="5">
    <location>
        <begin position="473"/>
        <end position="496"/>
    </location>
</feature>
<evidence type="ECO:0000256" key="5">
    <source>
        <dbReference type="RuleBase" id="RU362059"/>
    </source>
</evidence>
<sequence>MKILLTFLIILHVTQSARILGIFPTPSISHQVVFRALMKDLAAKKHELLILTPDPFETENPNVTQIDLHTSYKVFHEALNFVDFKNSNKDEAALENYFFNAIMKFFEEQISHPGVKKLIAEKEKYSFDVIIIEGLINYPILAFGEIFDAPVIEFTSMDNLAESHAWMGNEANRVLHPEIMFSYQQRRLSFFERWKCLKFFLKKKLSRSSQLNIMNSFIVRHFGIKNPNLAMMRSRIALLMTNTHPAMGYIRPILPNTIQLGFMHIEPPKPLEDGPLKKFLNESEHGVIYMSFGSNVMATDLGDGTQKMFLNTFKSLKYDFIWKFENDDLPEKPDNVLLQKWLPQADMLAHPKIKLFITHGGQQSMEETIDRTIPTIVIPFLGDQYSNAERMEKMKIGKHLELHTLTEEKLKATIHEMLNPKYKENIHKLRDLIYDEPMTTREKAVWWTEYVIRHKGAKHFYYHGKEVLFYEKYFLDFAALGLIMAVFLIKISFVVISKLGTIRNRKVKSE</sequence>
<comment type="subcellular location">
    <subcellularLocation>
        <location evidence="5">Membrane</location>
        <topology evidence="5">Single-pass membrane protein</topology>
    </subcellularLocation>
</comment>
<dbReference type="CDD" id="cd03784">
    <property type="entry name" value="GT1_Gtf-like"/>
    <property type="match status" value="1"/>
</dbReference>
<dbReference type="PANTHER" id="PTHR48043:SF145">
    <property type="entry name" value="FI06409P-RELATED"/>
    <property type="match status" value="1"/>
</dbReference>
<keyword evidence="5" id="KW-0812">Transmembrane</keyword>
<dbReference type="InterPro" id="IPR035595">
    <property type="entry name" value="UDP_glycos_trans_CS"/>
</dbReference>
<comment type="similarity">
    <text evidence="1 4">Belongs to the UDP-glycosyltransferase family.</text>
</comment>
<dbReference type="GO" id="GO:0015020">
    <property type="term" value="F:glucuronosyltransferase activity"/>
    <property type="evidence" value="ECO:0007669"/>
    <property type="project" value="UniProtKB-EC"/>
</dbReference>
<proteinExistence type="inferred from homology"/>
<accession>A0A9N9RNG7</accession>
<reference evidence="6" key="1">
    <citation type="submission" date="2022-01" db="EMBL/GenBank/DDBJ databases">
        <authorList>
            <person name="King R."/>
        </authorList>
    </citation>
    <scope>NUCLEOTIDE SEQUENCE</scope>
</reference>
<comment type="catalytic activity">
    <reaction evidence="5">
        <text>glucuronate acceptor + UDP-alpha-D-glucuronate = acceptor beta-D-glucuronoside + UDP + H(+)</text>
        <dbReference type="Rhea" id="RHEA:21032"/>
        <dbReference type="ChEBI" id="CHEBI:15378"/>
        <dbReference type="ChEBI" id="CHEBI:58052"/>
        <dbReference type="ChEBI" id="CHEBI:58223"/>
        <dbReference type="ChEBI" id="CHEBI:132367"/>
        <dbReference type="ChEBI" id="CHEBI:132368"/>
        <dbReference type="EC" id="2.4.1.17"/>
    </reaction>
</comment>
<feature type="signal peptide" evidence="5">
    <location>
        <begin position="1"/>
        <end position="16"/>
    </location>
</feature>
<evidence type="ECO:0000313" key="6">
    <source>
        <dbReference type="EMBL" id="CAG9799732.1"/>
    </source>
</evidence>
<evidence type="ECO:0000313" key="7">
    <source>
        <dbReference type="Proteomes" id="UP001153620"/>
    </source>
</evidence>
<dbReference type="Proteomes" id="UP001153620">
    <property type="component" value="Chromosome 1"/>
</dbReference>
<protein>
    <recommendedName>
        <fullName evidence="5">UDP-glucuronosyltransferase</fullName>
        <ecNumber evidence="5">2.4.1.17</ecNumber>
    </recommendedName>
</protein>
<dbReference type="GO" id="GO:0016020">
    <property type="term" value="C:membrane"/>
    <property type="evidence" value="ECO:0007669"/>
    <property type="project" value="UniProtKB-SubCell"/>
</dbReference>
<dbReference type="FunFam" id="3.40.50.2000:FF:000050">
    <property type="entry name" value="UDP-glucuronosyltransferase"/>
    <property type="match status" value="1"/>
</dbReference>
<keyword evidence="5" id="KW-1133">Transmembrane helix</keyword>
<dbReference type="PROSITE" id="PS00375">
    <property type="entry name" value="UDPGT"/>
    <property type="match status" value="1"/>
</dbReference>
<keyword evidence="5" id="KW-0472">Membrane</keyword>
<dbReference type="PANTHER" id="PTHR48043">
    <property type="entry name" value="EG:EG0003.4 PROTEIN-RELATED"/>
    <property type="match status" value="1"/>
</dbReference>
<keyword evidence="7" id="KW-1185">Reference proteome</keyword>
<dbReference type="Gene3D" id="3.40.50.2000">
    <property type="entry name" value="Glycogen Phosphorylase B"/>
    <property type="match status" value="1"/>
</dbReference>
<dbReference type="InterPro" id="IPR050271">
    <property type="entry name" value="UDP-glycosyltransferase"/>
</dbReference>
<dbReference type="Pfam" id="PF00201">
    <property type="entry name" value="UDPGT"/>
    <property type="match status" value="1"/>
</dbReference>
<evidence type="ECO:0000256" key="3">
    <source>
        <dbReference type="ARBA" id="ARBA00022679"/>
    </source>
</evidence>
<keyword evidence="5" id="KW-0732">Signal</keyword>
<keyword evidence="3 4" id="KW-0808">Transferase</keyword>
<evidence type="ECO:0000256" key="4">
    <source>
        <dbReference type="RuleBase" id="RU003718"/>
    </source>
</evidence>
<evidence type="ECO:0000256" key="1">
    <source>
        <dbReference type="ARBA" id="ARBA00009995"/>
    </source>
</evidence>
<dbReference type="InterPro" id="IPR002213">
    <property type="entry name" value="UDP_glucos_trans"/>
</dbReference>
<keyword evidence="2 4" id="KW-0328">Glycosyltransferase</keyword>
<reference evidence="6" key="2">
    <citation type="submission" date="2022-10" db="EMBL/GenBank/DDBJ databases">
        <authorList>
            <consortium name="ENA_rothamsted_submissions"/>
            <consortium name="culmorum"/>
            <person name="King R."/>
        </authorList>
    </citation>
    <scope>NUCLEOTIDE SEQUENCE</scope>
</reference>
<dbReference type="EMBL" id="OU895877">
    <property type="protein sequence ID" value="CAG9799732.1"/>
    <property type="molecule type" value="Genomic_DNA"/>
</dbReference>
<gene>
    <name evidence="6" type="ORF">CHIRRI_LOCUS2690</name>
</gene>
<feature type="chain" id="PRO_5040542821" description="UDP-glucuronosyltransferase" evidence="5">
    <location>
        <begin position="17"/>
        <end position="510"/>
    </location>
</feature>
<organism evidence="6 7">
    <name type="scientific">Chironomus riparius</name>
    <dbReference type="NCBI Taxonomy" id="315576"/>
    <lineage>
        <taxon>Eukaryota</taxon>
        <taxon>Metazoa</taxon>
        <taxon>Ecdysozoa</taxon>
        <taxon>Arthropoda</taxon>
        <taxon>Hexapoda</taxon>
        <taxon>Insecta</taxon>
        <taxon>Pterygota</taxon>
        <taxon>Neoptera</taxon>
        <taxon>Endopterygota</taxon>
        <taxon>Diptera</taxon>
        <taxon>Nematocera</taxon>
        <taxon>Chironomoidea</taxon>
        <taxon>Chironomidae</taxon>
        <taxon>Chironominae</taxon>
        <taxon>Chironomus</taxon>
    </lineage>
</organism>
<dbReference type="EC" id="2.4.1.17" evidence="5"/>